<organism evidence="1">
    <name type="scientific">Homo sapiens</name>
    <name type="common">Human</name>
    <dbReference type="NCBI Taxonomy" id="9606"/>
    <lineage>
        <taxon>Eukaryota</taxon>
        <taxon>Metazoa</taxon>
        <taxon>Chordata</taxon>
        <taxon>Craniata</taxon>
        <taxon>Vertebrata</taxon>
        <taxon>Euteleostomi</taxon>
        <taxon>Mammalia</taxon>
        <taxon>Eutheria</taxon>
        <taxon>Euarchontoglires</taxon>
        <taxon>Primates</taxon>
        <taxon>Haplorrhini</taxon>
        <taxon>Catarrhini</taxon>
        <taxon>Hominidae</taxon>
        <taxon>Homo</taxon>
    </lineage>
</organism>
<dbReference type="AlphaFoldDB" id="A0A126LAU2"/>
<gene>
    <name evidence="1" type="primary">U4</name>
</gene>
<dbReference type="EMBL" id="KT895199">
    <property type="protein sequence ID" value="AMD82138.1"/>
    <property type="molecule type" value="Genomic_DNA"/>
</dbReference>
<proteinExistence type="predicted"/>
<protein>
    <submittedName>
        <fullName evidence="1">U4</fullName>
    </submittedName>
</protein>
<sequence length="535" mass="62005">MELLDHDIYKGPVRERVTYTIPNHPYLSLTVHHSRELDVDLKDITEEMIIDSGTLTAEDLFMTRGLRFCDDSVLWAALAEKVSVEFQRRGKTTMDLSAFMSLLERLTFEDETSVFYRLLTKCTALAHFSILEYIVDGEKRDTISAHFNRLLELLDSLFLQFLMLRNRSESNTLLTLFDILPNPKEIYGDAASPTSVLLKHFLSDHIFVAYASSYRFVSSVLCSCDQCRASLFRIYLGKKDSRAVHISDISEFDPADLILGQLHLDAREAVALRAEIDRDLGSSLILNSMERRHLPILHDKQLGRGHFERNILKVYCNIVLCLFLLRRVKQRIVSDLTAIARFFVKAISEMERCIDTVSGLRGVRIKLLVVSSQFEIKDPMRVPRLCFFFLEIVAILVSGYDKERHRVRALLEHLCLKKICLGDLCASMRLAREIRHDVLEGFLNTLELSYMSNPVRFFRFHDCNLYGTHMWSGVYPNVVPYAVRGGGSFDIRLQEHRRRQKRIVVRRRLIRRVRQRGLDIREARRVPKLACVTFI</sequence>
<name>A0A126LAU2_HUMAN</name>
<evidence type="ECO:0000313" key="1">
    <source>
        <dbReference type="EMBL" id="AMD82138.1"/>
    </source>
</evidence>
<reference evidence="1" key="1">
    <citation type="journal article" date="2016" name="Viruses">
        <title>Complete Genome Sequence of Germline Chromosomally Integrated Human Herpesvirus 6A and Analyses Integration Sites Define a New Human Endogenous Virus with Potential to Reactivate as an Emerging Infection.</title>
        <authorList>
            <person name="Tweedy J."/>
            <person name="Spyrou M.A."/>
            <person name="Pearson M."/>
            <person name="Lassner D."/>
            <person name="Kuhl U."/>
            <person name="Gompels U.A."/>
        </authorList>
    </citation>
    <scope>NUCLEOTIDE SEQUENCE</scope>
</reference>
<accession>A0A126LAU2</accession>